<dbReference type="EMBL" id="JAYKXN010000003">
    <property type="protein sequence ID" value="KAK7301257.1"/>
    <property type="molecule type" value="Genomic_DNA"/>
</dbReference>
<dbReference type="Gene3D" id="1.25.40.10">
    <property type="entry name" value="Tetratricopeptide repeat domain"/>
    <property type="match status" value="2"/>
</dbReference>
<dbReference type="InterPro" id="IPR011990">
    <property type="entry name" value="TPR-like_helical_dom_sf"/>
</dbReference>
<keyword evidence="5" id="KW-1185">Reference proteome</keyword>
<evidence type="ECO:0000256" key="2">
    <source>
        <dbReference type="ARBA" id="ARBA00022737"/>
    </source>
</evidence>
<dbReference type="NCBIfam" id="TIGR00756">
    <property type="entry name" value="PPR"/>
    <property type="match status" value="4"/>
</dbReference>
<dbReference type="AlphaFoldDB" id="A0AAN9JLA3"/>
<comment type="similarity">
    <text evidence="1">Belongs to the PPR family. P subfamily.</text>
</comment>
<protein>
    <recommendedName>
        <fullName evidence="6">Pentatricopeptide repeat-containing protein</fullName>
    </recommendedName>
</protein>
<evidence type="ECO:0000313" key="5">
    <source>
        <dbReference type="Proteomes" id="UP001359559"/>
    </source>
</evidence>
<feature type="repeat" description="PPR" evidence="3">
    <location>
        <begin position="29"/>
        <end position="63"/>
    </location>
</feature>
<feature type="repeat" description="PPR" evidence="3">
    <location>
        <begin position="64"/>
        <end position="99"/>
    </location>
</feature>
<sequence length="239" mass="27460">MVRILGRESWHLIESKLFNLIPVEEYSLDVRAYTTILHAYGHSGKYNQVIYIFEKMKEFVIGPTLVTYNNMLNVYGKIGRSWNRILDLLDEMRSKGLQFDEFIYSTVISSYGREGMLDEARNSFAELKLSGYKPGTVTYNVILQVFRKAGIYTEALNVLKEIEDNNCPVDFVTYNDKGVLPNAITYTTVIDAYAHFLIEQKENDGSWSHVIDALLDGNETSSSTINWLLEELLKDKLQL</sequence>
<gene>
    <name evidence="4" type="ORF">RJT34_12118</name>
</gene>
<evidence type="ECO:0000313" key="4">
    <source>
        <dbReference type="EMBL" id="KAK7301257.1"/>
    </source>
</evidence>
<dbReference type="Proteomes" id="UP001359559">
    <property type="component" value="Unassembled WGS sequence"/>
</dbReference>
<dbReference type="PROSITE" id="PS51375">
    <property type="entry name" value="PPR"/>
    <property type="match status" value="4"/>
</dbReference>
<organism evidence="4 5">
    <name type="scientific">Clitoria ternatea</name>
    <name type="common">Butterfly pea</name>
    <dbReference type="NCBI Taxonomy" id="43366"/>
    <lineage>
        <taxon>Eukaryota</taxon>
        <taxon>Viridiplantae</taxon>
        <taxon>Streptophyta</taxon>
        <taxon>Embryophyta</taxon>
        <taxon>Tracheophyta</taxon>
        <taxon>Spermatophyta</taxon>
        <taxon>Magnoliopsida</taxon>
        <taxon>eudicotyledons</taxon>
        <taxon>Gunneridae</taxon>
        <taxon>Pentapetalae</taxon>
        <taxon>rosids</taxon>
        <taxon>fabids</taxon>
        <taxon>Fabales</taxon>
        <taxon>Fabaceae</taxon>
        <taxon>Papilionoideae</taxon>
        <taxon>50 kb inversion clade</taxon>
        <taxon>NPAAA clade</taxon>
        <taxon>indigoferoid/millettioid clade</taxon>
        <taxon>Phaseoleae</taxon>
        <taxon>Clitoria</taxon>
    </lineage>
</organism>
<dbReference type="InterPro" id="IPR002885">
    <property type="entry name" value="PPR_rpt"/>
</dbReference>
<name>A0AAN9JLA3_CLITE</name>
<evidence type="ECO:0000256" key="1">
    <source>
        <dbReference type="ARBA" id="ARBA00007626"/>
    </source>
</evidence>
<reference evidence="4 5" key="1">
    <citation type="submission" date="2024-01" db="EMBL/GenBank/DDBJ databases">
        <title>The genomes of 5 underutilized Papilionoideae crops provide insights into root nodulation and disease resistance.</title>
        <authorList>
            <person name="Yuan L."/>
        </authorList>
    </citation>
    <scope>NUCLEOTIDE SEQUENCE [LARGE SCALE GENOMIC DNA]</scope>
    <source>
        <strain evidence="4">LY-2023</strain>
        <tissue evidence="4">Leaf</tissue>
    </source>
</reference>
<feature type="repeat" description="PPR" evidence="3">
    <location>
        <begin position="135"/>
        <end position="169"/>
    </location>
</feature>
<dbReference type="PANTHER" id="PTHR47447:SF17">
    <property type="entry name" value="OS12G0638900 PROTEIN"/>
    <property type="match status" value="1"/>
</dbReference>
<feature type="repeat" description="PPR" evidence="3">
    <location>
        <begin position="100"/>
        <end position="134"/>
    </location>
</feature>
<dbReference type="PANTHER" id="PTHR47447">
    <property type="entry name" value="OS03G0856100 PROTEIN"/>
    <property type="match status" value="1"/>
</dbReference>
<comment type="caution">
    <text evidence="4">The sequence shown here is derived from an EMBL/GenBank/DDBJ whole genome shotgun (WGS) entry which is preliminary data.</text>
</comment>
<keyword evidence="2" id="KW-0677">Repeat</keyword>
<dbReference type="Pfam" id="PF13812">
    <property type="entry name" value="PPR_3"/>
    <property type="match status" value="1"/>
</dbReference>
<accession>A0AAN9JLA3</accession>
<proteinExistence type="inferred from homology"/>
<dbReference type="Pfam" id="PF13041">
    <property type="entry name" value="PPR_2"/>
    <property type="match status" value="1"/>
</dbReference>
<evidence type="ECO:0008006" key="6">
    <source>
        <dbReference type="Google" id="ProtNLM"/>
    </source>
</evidence>
<dbReference type="FunFam" id="1.25.40.10:FF:000530">
    <property type="entry name" value="Pentatricopeptide repeat-containing protein At1g74850, chloroplastic"/>
    <property type="match status" value="1"/>
</dbReference>
<evidence type="ECO:0000256" key="3">
    <source>
        <dbReference type="PROSITE-ProRule" id="PRU00708"/>
    </source>
</evidence>